<accession>A0ACC7PIU3</accession>
<evidence type="ECO:0000313" key="1">
    <source>
        <dbReference type="EMBL" id="MFO2480318.1"/>
    </source>
</evidence>
<dbReference type="Proteomes" id="UP001637618">
    <property type="component" value="Unassembled WGS sequence"/>
</dbReference>
<sequence length="283" mass="29890">MDIKHLSAGNAAATGIAPQAPIKGVFALPGISEKVTAQLILQDTGPLERELLIAFTDKATGQPIKQFDEELTQQLHVLATDDGLTRFIHEHARKAEPDGRFKVKMSFPANGTYYVYADAVPTGLGQQVVRFEVAVGVATGPTEPQHAPVALASGSDGPYTVTLEPSALQAATESMMPMTVLKNGKPATDLGLYLGVAAHAVFIGTEDLAYVHAHAMAAHAGPGAHASQESHDAPALPPASLMLHVTPPHAGRYALWIQFKGGDQIRTVPFTVEVQPASPKCCR</sequence>
<protein>
    <submittedName>
        <fullName evidence="1">Uncharacterized protein</fullName>
    </submittedName>
</protein>
<evidence type="ECO:0000313" key="2">
    <source>
        <dbReference type="Proteomes" id="UP001637618"/>
    </source>
</evidence>
<comment type="caution">
    <text evidence="1">The sequence shown here is derived from an EMBL/GenBank/DDBJ whole genome shotgun (WGS) entry which is preliminary data.</text>
</comment>
<reference evidence="1" key="1">
    <citation type="submission" date="2022-11" db="EMBL/GenBank/DDBJ databases">
        <title>Draft genome sequences of strains of Pseudomonas imrae sp. nov.</title>
        <authorList>
            <person name="Salva Serra F."/>
            <person name="Nimje P."/>
            <person name="Moore E.R.B."/>
            <person name="Marathe N.P."/>
        </authorList>
    </citation>
    <scope>NUCLEOTIDE SEQUENCE</scope>
    <source>
        <strain evidence="1">15FMM2</strain>
    </source>
</reference>
<name>A0ACC7PIU3_9PSED</name>
<proteinExistence type="predicted"/>
<gene>
    <name evidence="1" type="ORF">OOJ96_23330</name>
</gene>
<organism evidence="1 2">
    <name type="scientific">Pseudomonas imrae</name>
    <dbReference type="NCBI Taxonomy" id="2992837"/>
    <lineage>
        <taxon>Bacteria</taxon>
        <taxon>Pseudomonadati</taxon>
        <taxon>Pseudomonadota</taxon>
        <taxon>Gammaproteobacteria</taxon>
        <taxon>Pseudomonadales</taxon>
        <taxon>Pseudomonadaceae</taxon>
        <taxon>Pseudomonas</taxon>
    </lineage>
</organism>
<keyword evidence="2" id="KW-1185">Reference proteome</keyword>
<dbReference type="EMBL" id="JAPEQY010000023">
    <property type="protein sequence ID" value="MFO2480318.1"/>
    <property type="molecule type" value="Genomic_DNA"/>
</dbReference>